<evidence type="ECO:0000313" key="2">
    <source>
        <dbReference type="EMBL" id="EWC44516.1"/>
    </source>
</evidence>
<keyword evidence="3" id="KW-1185">Reference proteome</keyword>
<name>W7HKJ0_9PEZI</name>
<protein>
    <submittedName>
        <fullName evidence="2">Uncharacterized protein</fullName>
    </submittedName>
</protein>
<sequence>MQEDTHHNLVLLGVLAALAAAVWYTTRGRFRKQLPLTPLRVPPLAHKPLRTFTPAEIAALGRFPNYAALTGVPLPAAYSNFDISRAKPRPYRPFRWPYHQTMALSRMQADWWLELESTYVARMAQRKELHERYGRKIVNELPDESGVVKLACRELMEMVLQFLARRYPMYFELDEAGLTFRNRVLGIVEDLGAEDIDPLMVVFRHVAEDFAVMVPVEREREGVRERKYVFMAGVICSSLGWDVGTKIGKTVGEIHAGVPDYRDKMSFSMDRYFSRLTTDKPIQRGSWGVEVGEPLFMPAGDPHESLRKVQDPALKEDELTVRVDWQTLRRLPLSNAIVFNYKAVFTPLAELADEPGVPALLEKVLVEGSRQIMEYKGTWHIEHVALPMLERMRRAQAASGVWAEGREVCTFAESPFYPGWEEKWHRQQGF</sequence>
<evidence type="ECO:0000313" key="3">
    <source>
        <dbReference type="Proteomes" id="UP000024837"/>
    </source>
</evidence>
<reference evidence="2 3" key="1">
    <citation type="submission" date="2013-05" db="EMBL/GenBank/DDBJ databases">
        <title>Drechslerella stenobrocha genome reveals carnivorous origination and mechanical trapping mechanism of predatory fungi.</title>
        <authorList>
            <person name="Liu X."/>
            <person name="Zhang W."/>
            <person name="Liu K."/>
        </authorList>
    </citation>
    <scope>NUCLEOTIDE SEQUENCE [LARGE SCALE GENOMIC DNA]</scope>
    <source>
        <strain evidence="2 3">248</strain>
    </source>
</reference>
<keyword evidence="1" id="KW-0812">Transmembrane</keyword>
<organism evidence="2 3">
    <name type="scientific">Drechslerella stenobrocha 248</name>
    <dbReference type="NCBI Taxonomy" id="1043628"/>
    <lineage>
        <taxon>Eukaryota</taxon>
        <taxon>Fungi</taxon>
        <taxon>Dikarya</taxon>
        <taxon>Ascomycota</taxon>
        <taxon>Pezizomycotina</taxon>
        <taxon>Orbiliomycetes</taxon>
        <taxon>Orbiliales</taxon>
        <taxon>Orbiliaceae</taxon>
        <taxon>Drechslerella</taxon>
    </lineage>
</organism>
<dbReference type="EMBL" id="KI966440">
    <property type="protein sequence ID" value="EWC44516.1"/>
    <property type="molecule type" value="Genomic_DNA"/>
</dbReference>
<dbReference type="AlphaFoldDB" id="W7HKJ0"/>
<keyword evidence="1" id="KW-1133">Transmembrane helix</keyword>
<dbReference type="OrthoDB" id="5043642at2759"/>
<dbReference type="Proteomes" id="UP000024837">
    <property type="component" value="Unassembled WGS sequence"/>
</dbReference>
<feature type="transmembrane region" description="Helical" evidence="1">
    <location>
        <begin position="6"/>
        <end position="24"/>
    </location>
</feature>
<dbReference type="HOGENOM" id="CLU_025462_3_0_1"/>
<dbReference type="Pfam" id="PF11927">
    <property type="entry name" value="HODM_asu-like"/>
    <property type="match status" value="1"/>
</dbReference>
<accession>W7HKJ0</accession>
<keyword evidence="1" id="KW-0472">Membrane</keyword>
<evidence type="ECO:0000256" key="1">
    <source>
        <dbReference type="SAM" id="Phobius"/>
    </source>
</evidence>
<proteinExistence type="predicted"/>
<gene>
    <name evidence="2" type="ORF">DRE_06688</name>
</gene>
<dbReference type="InterPro" id="IPR021848">
    <property type="entry name" value="HODM_asu-like"/>
</dbReference>